<accession>A0A9N9ZW42</accession>
<gene>
    <name evidence="1" type="ORF">BEMITA_LOCUS278</name>
</gene>
<dbReference type="AlphaFoldDB" id="A0A9N9ZW42"/>
<dbReference type="Proteomes" id="UP001152759">
    <property type="component" value="Chromosome 1"/>
</dbReference>
<keyword evidence="2" id="KW-1185">Reference proteome</keyword>
<organism evidence="1 2">
    <name type="scientific">Bemisia tabaci</name>
    <name type="common">Sweetpotato whitefly</name>
    <name type="synonym">Aleurodes tabaci</name>
    <dbReference type="NCBI Taxonomy" id="7038"/>
    <lineage>
        <taxon>Eukaryota</taxon>
        <taxon>Metazoa</taxon>
        <taxon>Ecdysozoa</taxon>
        <taxon>Arthropoda</taxon>
        <taxon>Hexapoda</taxon>
        <taxon>Insecta</taxon>
        <taxon>Pterygota</taxon>
        <taxon>Neoptera</taxon>
        <taxon>Paraneoptera</taxon>
        <taxon>Hemiptera</taxon>
        <taxon>Sternorrhyncha</taxon>
        <taxon>Aleyrodoidea</taxon>
        <taxon>Aleyrodidae</taxon>
        <taxon>Aleyrodinae</taxon>
        <taxon>Bemisia</taxon>
    </lineage>
</organism>
<proteinExistence type="predicted"/>
<name>A0A9N9ZW42_BEMTA</name>
<reference evidence="1" key="1">
    <citation type="submission" date="2021-12" db="EMBL/GenBank/DDBJ databases">
        <authorList>
            <person name="King R."/>
        </authorList>
    </citation>
    <scope>NUCLEOTIDE SEQUENCE</scope>
</reference>
<sequence length="42" mass="4927">MLLLPDSPIGFCRYIWKGVQFFRLSSKISVSTRISTMYFLSH</sequence>
<protein>
    <submittedName>
        <fullName evidence="1">Uncharacterized protein</fullName>
    </submittedName>
</protein>
<dbReference type="EMBL" id="OU963862">
    <property type="protein sequence ID" value="CAH0380529.1"/>
    <property type="molecule type" value="Genomic_DNA"/>
</dbReference>
<evidence type="ECO:0000313" key="1">
    <source>
        <dbReference type="EMBL" id="CAH0380529.1"/>
    </source>
</evidence>
<evidence type="ECO:0000313" key="2">
    <source>
        <dbReference type="Proteomes" id="UP001152759"/>
    </source>
</evidence>